<dbReference type="AlphaFoldDB" id="A0A1I7UWD3"/>
<dbReference type="Proteomes" id="UP000095282">
    <property type="component" value="Unplaced"/>
</dbReference>
<dbReference type="WBParaSite" id="Csp11.Scaffold630.g20005.t1">
    <property type="protein sequence ID" value="Csp11.Scaffold630.g20005.t1"/>
    <property type="gene ID" value="Csp11.Scaffold630.g20005"/>
</dbReference>
<sequence>MNIVVFVFLCFILKVESKVLGYDPKKETCGVFGNFHISYCEIRYDLVSAWRKNSIWWTPEQTLNMTLAELKEPCDNSFVCKENSGCFQDFVNFQYLDECIDDMFELGPMELCEQKLREVMKKKPDEVADCVKKHFENKDPEKFDCVSIKEKGECFLPDVEKHCDKSFLKVYKEHQDLRLFNRACDGRLRYKDWDYKGSQDVAIQSVPGGIKVADPKRNSTGELNSSESSYFSFVLLGFIFNWLFYH</sequence>
<protein>
    <submittedName>
        <fullName evidence="3">DUF19 domain-containing protein</fullName>
    </submittedName>
</protein>
<dbReference type="eggNOG" id="ENOG502THES">
    <property type="taxonomic scope" value="Eukaryota"/>
</dbReference>
<evidence type="ECO:0000313" key="3">
    <source>
        <dbReference type="WBParaSite" id="Csp11.Scaffold630.g20005.t1"/>
    </source>
</evidence>
<feature type="signal peptide" evidence="1">
    <location>
        <begin position="1"/>
        <end position="17"/>
    </location>
</feature>
<evidence type="ECO:0000256" key="1">
    <source>
        <dbReference type="SAM" id="SignalP"/>
    </source>
</evidence>
<organism evidence="2 3">
    <name type="scientific">Caenorhabditis tropicalis</name>
    <dbReference type="NCBI Taxonomy" id="1561998"/>
    <lineage>
        <taxon>Eukaryota</taxon>
        <taxon>Metazoa</taxon>
        <taxon>Ecdysozoa</taxon>
        <taxon>Nematoda</taxon>
        <taxon>Chromadorea</taxon>
        <taxon>Rhabditida</taxon>
        <taxon>Rhabditina</taxon>
        <taxon>Rhabditomorpha</taxon>
        <taxon>Rhabditoidea</taxon>
        <taxon>Rhabditidae</taxon>
        <taxon>Peloderinae</taxon>
        <taxon>Caenorhabditis</taxon>
    </lineage>
</organism>
<reference evidence="3" key="1">
    <citation type="submission" date="2016-11" db="UniProtKB">
        <authorList>
            <consortium name="WormBaseParasite"/>
        </authorList>
    </citation>
    <scope>IDENTIFICATION</scope>
</reference>
<accession>A0A1I7UWD3</accession>
<feature type="chain" id="PRO_5009309456" evidence="1">
    <location>
        <begin position="18"/>
        <end position="246"/>
    </location>
</feature>
<proteinExistence type="predicted"/>
<name>A0A1I7UWD3_9PELO</name>
<keyword evidence="2" id="KW-1185">Reference proteome</keyword>
<evidence type="ECO:0000313" key="2">
    <source>
        <dbReference type="Proteomes" id="UP000095282"/>
    </source>
</evidence>
<keyword evidence="1" id="KW-0732">Signal</keyword>